<organism evidence="1">
    <name type="scientific">viral metagenome</name>
    <dbReference type="NCBI Taxonomy" id="1070528"/>
    <lineage>
        <taxon>unclassified sequences</taxon>
        <taxon>metagenomes</taxon>
        <taxon>organismal metagenomes</taxon>
    </lineage>
</organism>
<name>A0A6C0BD99_9ZZZZ</name>
<dbReference type="AlphaFoldDB" id="A0A6C0BD99"/>
<proteinExistence type="predicted"/>
<reference evidence="1" key="1">
    <citation type="journal article" date="2020" name="Nature">
        <title>Giant virus diversity and host interactions through global metagenomics.</title>
        <authorList>
            <person name="Schulz F."/>
            <person name="Roux S."/>
            <person name="Paez-Espino D."/>
            <person name="Jungbluth S."/>
            <person name="Walsh D.A."/>
            <person name="Denef V.J."/>
            <person name="McMahon K.D."/>
            <person name="Konstantinidis K.T."/>
            <person name="Eloe-Fadrosh E.A."/>
            <person name="Kyrpides N.C."/>
            <person name="Woyke T."/>
        </authorList>
    </citation>
    <scope>NUCLEOTIDE SEQUENCE</scope>
    <source>
        <strain evidence="1">GVMAG-M-3300010160-4</strain>
    </source>
</reference>
<sequence>MSNEQKYNEFLRSTTDSFNEWNSQQEPTDKIYYRVPFTLTFPNVKMLAYDKKESKDKEGKPIVTEFRKFKMISASGTEVSYRVQSPSVIAKRGLCLIKTKSGSLLSIPCTYDIRNPEHARFLDEYEKKIILPSAYEILKEPGRFSIDNIDPVSNFDEETVNSQEFQFALRTAKNCLAKFSRFPKKDATTFDIKSPLRTVFYNPSNYLPKDDQETGSSMSVKIMLAPGQPPLEVTLLELQDLCAGIVVSPEGKKTKGTPKGFECSPELNVIKLHVAKQASNKGSCAAIFISRFQEAPKMDSQEEKVKYFDSMYESGDSYTIQSDISSLIEGLRRTATNSVTPKIPEGTGFNPMGIDSNSGNSSLPTIGKNDGSFLSNVEKPINQSLSLPTNNSYGEISPSIPHQQVQNFSQHTNVTIPNNTLQIDQYQQMANFLPPPVQMGQTVYPSMQFNQGQIPNFGQNISMPTQIPGMNLPGISPYTSSI</sequence>
<evidence type="ECO:0000313" key="1">
    <source>
        <dbReference type="EMBL" id="QHS90086.1"/>
    </source>
</evidence>
<protein>
    <submittedName>
        <fullName evidence="1">Uncharacterized protein</fullName>
    </submittedName>
</protein>
<accession>A0A6C0BD99</accession>
<dbReference type="EMBL" id="MN739125">
    <property type="protein sequence ID" value="QHS90086.1"/>
    <property type="molecule type" value="Genomic_DNA"/>
</dbReference>